<dbReference type="Proteomes" id="UP001597419">
    <property type="component" value="Unassembled WGS sequence"/>
</dbReference>
<protein>
    <submittedName>
        <fullName evidence="2">Uncharacterized protein</fullName>
    </submittedName>
</protein>
<dbReference type="RefSeq" id="WP_345387034.1">
    <property type="nucleotide sequence ID" value="NZ_BAABHG010000002.1"/>
</dbReference>
<accession>A0ABW5GG83</accession>
<comment type="caution">
    <text evidence="2">The sequence shown here is derived from an EMBL/GenBank/DDBJ whole genome shotgun (WGS) entry which is preliminary data.</text>
</comment>
<gene>
    <name evidence="2" type="ORF">ACFSYJ_10090</name>
</gene>
<feature type="compositionally biased region" description="Low complexity" evidence="1">
    <location>
        <begin position="112"/>
        <end position="124"/>
    </location>
</feature>
<evidence type="ECO:0000313" key="2">
    <source>
        <dbReference type="EMBL" id="MFD2458955.1"/>
    </source>
</evidence>
<feature type="region of interest" description="Disordered" evidence="1">
    <location>
        <begin position="84"/>
        <end position="139"/>
    </location>
</feature>
<evidence type="ECO:0000313" key="3">
    <source>
        <dbReference type="Proteomes" id="UP001597419"/>
    </source>
</evidence>
<name>A0ABW5GG83_9PSEU</name>
<reference evidence="3" key="1">
    <citation type="journal article" date="2019" name="Int. J. Syst. Evol. Microbiol.">
        <title>The Global Catalogue of Microorganisms (GCM) 10K type strain sequencing project: providing services to taxonomists for standard genome sequencing and annotation.</title>
        <authorList>
            <consortium name="The Broad Institute Genomics Platform"/>
            <consortium name="The Broad Institute Genome Sequencing Center for Infectious Disease"/>
            <person name="Wu L."/>
            <person name="Ma J."/>
        </authorList>
    </citation>
    <scope>NUCLEOTIDE SEQUENCE [LARGE SCALE GENOMIC DNA]</scope>
    <source>
        <strain evidence="3">CGMCC 4.7643</strain>
    </source>
</reference>
<feature type="compositionally biased region" description="Basic residues" evidence="1">
    <location>
        <begin position="125"/>
        <end position="139"/>
    </location>
</feature>
<keyword evidence="3" id="KW-1185">Reference proteome</keyword>
<evidence type="ECO:0000256" key="1">
    <source>
        <dbReference type="SAM" id="MobiDB-lite"/>
    </source>
</evidence>
<sequence length="139" mass="15614">MTQLSEPRPSYFTRLDEHRFAPTSHAGGAWRDDEQHFSPLGGLLVHEIERVRAREQRPGLLVSRIGFDILGRIALEEFEIHVSTPRPAAPSSWPRPPRSSAGVPRSPRACGSSPRRTPASSPVARPRRCRRPARARRGR</sequence>
<dbReference type="EMBL" id="JBHUKU010000004">
    <property type="protein sequence ID" value="MFD2458955.1"/>
    <property type="molecule type" value="Genomic_DNA"/>
</dbReference>
<organism evidence="2 3">
    <name type="scientific">Amycolatopsis samaneae</name>
    <dbReference type="NCBI Taxonomy" id="664691"/>
    <lineage>
        <taxon>Bacteria</taxon>
        <taxon>Bacillati</taxon>
        <taxon>Actinomycetota</taxon>
        <taxon>Actinomycetes</taxon>
        <taxon>Pseudonocardiales</taxon>
        <taxon>Pseudonocardiaceae</taxon>
        <taxon>Amycolatopsis</taxon>
    </lineage>
</organism>
<proteinExistence type="predicted"/>